<organism evidence="2 3">
    <name type="scientific">Usitatibacter rugosus</name>
    <dbReference type="NCBI Taxonomy" id="2732067"/>
    <lineage>
        <taxon>Bacteria</taxon>
        <taxon>Pseudomonadati</taxon>
        <taxon>Pseudomonadota</taxon>
        <taxon>Betaproteobacteria</taxon>
        <taxon>Nitrosomonadales</taxon>
        <taxon>Usitatibacteraceae</taxon>
        <taxon>Usitatibacter</taxon>
    </lineage>
</organism>
<keyword evidence="1" id="KW-0472">Membrane</keyword>
<keyword evidence="1" id="KW-0812">Transmembrane</keyword>
<dbReference type="Proteomes" id="UP000501534">
    <property type="component" value="Chromosome"/>
</dbReference>
<accession>A0A6M4GU92</accession>
<evidence type="ECO:0000313" key="3">
    <source>
        <dbReference type="Proteomes" id="UP000501534"/>
    </source>
</evidence>
<reference evidence="2 3" key="1">
    <citation type="submission" date="2020-04" db="EMBL/GenBank/DDBJ databases">
        <title>Usitatibacter rugosus gen. nov., sp. nov. and Usitatibacter palustris sp. nov., novel members of Usitatibacteraceae fam. nov. within the order Nitrosomonadales isolated from soil.</title>
        <authorList>
            <person name="Huber K.J."/>
            <person name="Neumann-Schaal M."/>
            <person name="Geppert A."/>
            <person name="Luckner M."/>
            <person name="Wanner G."/>
            <person name="Overmann J."/>
        </authorList>
    </citation>
    <scope>NUCLEOTIDE SEQUENCE [LARGE SCALE GENOMIC DNA]</scope>
    <source>
        <strain evidence="2 3">0125_3</strain>
    </source>
</reference>
<sequence length="155" mass="16918">MDAASGSFKYSDAVELRLVPSRIAALGLVLAGTGTIAVLLQLPLSPVWHWAALAGVLGLTGEALLTVAARRSRWGVHGMRLDRWGAITVRAGGTFRSGLVQPRSFVAPWLTIVRWRPEGARFDRTFVVLPDMADAEGFRRVRVLLKWGETGARKN</sequence>
<proteinExistence type="predicted"/>
<keyword evidence="3" id="KW-1185">Reference proteome</keyword>
<feature type="transmembrane region" description="Helical" evidence="1">
    <location>
        <begin position="48"/>
        <end position="69"/>
    </location>
</feature>
<keyword evidence="1" id="KW-1133">Transmembrane helix</keyword>
<dbReference type="AlphaFoldDB" id="A0A6M4GU92"/>
<evidence type="ECO:0000313" key="2">
    <source>
        <dbReference type="EMBL" id="QJR09903.1"/>
    </source>
</evidence>
<dbReference type="Pfam" id="PF07254">
    <property type="entry name" value="Cpta_toxin"/>
    <property type="match status" value="1"/>
</dbReference>
<gene>
    <name evidence="2" type="ORF">DSM104443_00954</name>
</gene>
<evidence type="ECO:0000256" key="1">
    <source>
        <dbReference type="SAM" id="Phobius"/>
    </source>
</evidence>
<dbReference type="EMBL" id="CP053069">
    <property type="protein sequence ID" value="QJR09903.1"/>
    <property type="molecule type" value="Genomic_DNA"/>
</dbReference>
<evidence type="ECO:0008006" key="4">
    <source>
        <dbReference type="Google" id="ProtNLM"/>
    </source>
</evidence>
<dbReference type="RefSeq" id="WP_171090000.1">
    <property type="nucleotide sequence ID" value="NZ_CP053069.1"/>
</dbReference>
<feature type="transmembrane region" description="Helical" evidence="1">
    <location>
        <begin position="23"/>
        <end position="42"/>
    </location>
</feature>
<dbReference type="InterPro" id="IPR009883">
    <property type="entry name" value="YgfX"/>
</dbReference>
<name>A0A6M4GU92_9PROT</name>
<protein>
    <recommendedName>
        <fullName evidence="4">Toxin CptA</fullName>
    </recommendedName>
</protein>
<dbReference type="KEGG" id="uru:DSM104443_00954"/>